<comment type="function">
    <text evidence="7">Low-potential electron donor to a number of redox enzymes.</text>
</comment>
<evidence type="ECO:0000313" key="9">
    <source>
        <dbReference type="EMBL" id="MDX8418625.1"/>
    </source>
</evidence>
<evidence type="ECO:0000256" key="5">
    <source>
        <dbReference type="ARBA" id="ARBA00022643"/>
    </source>
</evidence>
<dbReference type="InterPro" id="IPR010087">
    <property type="entry name" value="Flav_short"/>
</dbReference>
<dbReference type="AlphaFoldDB" id="A0AB35TZS6"/>
<evidence type="ECO:0000256" key="1">
    <source>
        <dbReference type="ARBA" id="ARBA00001917"/>
    </source>
</evidence>
<dbReference type="Gene3D" id="3.40.50.360">
    <property type="match status" value="1"/>
</dbReference>
<evidence type="ECO:0000256" key="7">
    <source>
        <dbReference type="RuleBase" id="RU367037"/>
    </source>
</evidence>
<comment type="similarity">
    <text evidence="2 7">Belongs to the flavodoxin family.</text>
</comment>
<dbReference type="PANTHER" id="PTHR43717:SF1">
    <property type="entry name" value="ANAEROBIC NITRIC OXIDE REDUCTASE FLAVORUBREDOXIN"/>
    <property type="match status" value="1"/>
</dbReference>
<dbReference type="InterPro" id="IPR029039">
    <property type="entry name" value="Flavoprotein-like_sf"/>
</dbReference>
<dbReference type="PROSITE" id="PS50902">
    <property type="entry name" value="FLAVODOXIN_LIKE"/>
    <property type="match status" value="1"/>
</dbReference>
<dbReference type="RefSeq" id="WP_370595305.1">
    <property type="nucleotide sequence ID" value="NZ_JALBUR010000001.1"/>
</dbReference>
<dbReference type="GO" id="GO:0009055">
    <property type="term" value="F:electron transfer activity"/>
    <property type="evidence" value="ECO:0007669"/>
    <property type="project" value="UniProtKB-UniRule"/>
</dbReference>
<accession>A0AB35TZS6</accession>
<evidence type="ECO:0000259" key="8">
    <source>
        <dbReference type="PROSITE" id="PS50902"/>
    </source>
</evidence>
<dbReference type="EMBL" id="JALBUR010000001">
    <property type="protein sequence ID" value="MDX8418625.1"/>
    <property type="molecule type" value="Genomic_DNA"/>
</dbReference>
<keyword evidence="3 7" id="KW-0813">Transport</keyword>
<evidence type="ECO:0000256" key="2">
    <source>
        <dbReference type="ARBA" id="ARBA00005267"/>
    </source>
</evidence>
<dbReference type="PROSITE" id="PS00201">
    <property type="entry name" value="FLAVODOXIN"/>
    <property type="match status" value="1"/>
</dbReference>
<keyword evidence="5 7" id="KW-0288">FMN</keyword>
<evidence type="ECO:0000256" key="4">
    <source>
        <dbReference type="ARBA" id="ARBA00022630"/>
    </source>
</evidence>
<keyword evidence="6 7" id="KW-0249">Electron transport</keyword>
<evidence type="ECO:0000256" key="6">
    <source>
        <dbReference type="ARBA" id="ARBA00022982"/>
    </source>
</evidence>
<keyword evidence="4 7" id="KW-0285">Flavoprotein</keyword>
<dbReference type="InterPro" id="IPR008254">
    <property type="entry name" value="Flavodoxin/NO_synth"/>
</dbReference>
<dbReference type="PANTHER" id="PTHR43717">
    <property type="entry name" value="ANAEROBIC NITRIC OXIDE REDUCTASE FLAVORUBREDOXIN"/>
    <property type="match status" value="1"/>
</dbReference>
<dbReference type="GO" id="GO:0010181">
    <property type="term" value="F:FMN binding"/>
    <property type="evidence" value="ECO:0007669"/>
    <property type="project" value="UniProtKB-UniRule"/>
</dbReference>
<evidence type="ECO:0000256" key="3">
    <source>
        <dbReference type="ARBA" id="ARBA00022448"/>
    </source>
</evidence>
<comment type="caution">
    <text evidence="9">The sequence shown here is derived from an EMBL/GenBank/DDBJ whole genome shotgun (WGS) entry which is preliminary data.</text>
</comment>
<dbReference type="InterPro" id="IPR001226">
    <property type="entry name" value="Flavodoxin_CS"/>
</dbReference>
<organism evidence="9 10">
    <name type="scientific">Grylomicrobium aquisgranensis</name>
    <dbReference type="NCBI Taxonomy" id="2926318"/>
    <lineage>
        <taxon>Bacteria</taxon>
        <taxon>Bacillati</taxon>
        <taxon>Bacillota</taxon>
        <taxon>Erysipelotrichia</taxon>
        <taxon>Erysipelotrichales</taxon>
        <taxon>Erysipelotrichaceae</taxon>
        <taxon>Grylomicrobium</taxon>
    </lineage>
</organism>
<comment type="cofactor">
    <cofactor evidence="1 7">
        <name>FMN</name>
        <dbReference type="ChEBI" id="CHEBI:58210"/>
    </cofactor>
</comment>
<dbReference type="Proteomes" id="UP001286174">
    <property type="component" value="Unassembled WGS sequence"/>
</dbReference>
<evidence type="ECO:0000313" key="10">
    <source>
        <dbReference type="Proteomes" id="UP001286174"/>
    </source>
</evidence>
<proteinExistence type="inferred from homology"/>
<sequence length="141" mass="14808">MSKIAVVYWSGTGNTQKMAEAVAEGVKAAGSEADVIFSDSFSANDVSNYDAFAFGCPAMGSENLEEGSFDPMFASVEGSLSGKKVGLFGSYGWGDQTWMHDWESRVQGDGAQLVEAGITCLNEPDDTVLEACKELGGKLAA</sequence>
<dbReference type="Pfam" id="PF00258">
    <property type="entry name" value="Flavodoxin_1"/>
    <property type="match status" value="1"/>
</dbReference>
<dbReference type="GO" id="GO:0016651">
    <property type="term" value="F:oxidoreductase activity, acting on NAD(P)H"/>
    <property type="evidence" value="ECO:0007669"/>
    <property type="project" value="UniProtKB-ARBA"/>
</dbReference>
<keyword evidence="10" id="KW-1185">Reference proteome</keyword>
<gene>
    <name evidence="9" type="ORF">MOZ60_00790</name>
</gene>
<reference evidence="9 10" key="1">
    <citation type="submission" date="2022-03" db="EMBL/GenBank/DDBJ databases">
        <title>Novel taxa within the pig intestine.</title>
        <authorList>
            <person name="Wylensek D."/>
            <person name="Bishof K."/>
            <person name="Afrizal A."/>
            <person name="Clavel T."/>
        </authorList>
    </citation>
    <scope>NUCLEOTIDE SEQUENCE [LARGE SCALE GENOMIC DNA]</scope>
    <source>
        <strain evidence="9 10">CLA-KB-P133</strain>
    </source>
</reference>
<feature type="domain" description="Flavodoxin-like" evidence="8">
    <location>
        <begin position="4"/>
        <end position="140"/>
    </location>
</feature>
<dbReference type="SUPFAM" id="SSF52218">
    <property type="entry name" value="Flavoproteins"/>
    <property type="match status" value="1"/>
</dbReference>
<dbReference type="NCBIfam" id="TIGR01753">
    <property type="entry name" value="flav_short"/>
    <property type="match status" value="1"/>
</dbReference>
<name>A0AB35TZS6_9FIRM</name>
<protein>
    <recommendedName>
        <fullName evidence="7">Flavodoxin</fullName>
    </recommendedName>
</protein>